<dbReference type="SUPFAM" id="SSF53271">
    <property type="entry name" value="PRTase-like"/>
    <property type="match status" value="1"/>
</dbReference>
<dbReference type="GO" id="GO:0016757">
    <property type="term" value="F:glycosyltransferase activity"/>
    <property type="evidence" value="ECO:0007669"/>
    <property type="project" value="UniProtKB-KW"/>
</dbReference>
<dbReference type="EMBL" id="PDHH01000009">
    <property type="protein sequence ID" value="PSM51339.1"/>
    <property type="molecule type" value="Genomic_DNA"/>
</dbReference>
<evidence type="ECO:0000259" key="3">
    <source>
        <dbReference type="Pfam" id="PF00156"/>
    </source>
</evidence>
<keyword evidence="5" id="KW-1185">Reference proteome</keyword>
<comment type="caution">
    <text evidence="4">The sequence shown here is derived from an EMBL/GenBank/DDBJ whole genome shotgun (WGS) entry which is preliminary data.</text>
</comment>
<dbReference type="Gene3D" id="3.40.50.2020">
    <property type="match status" value="1"/>
</dbReference>
<dbReference type="OrthoDB" id="5327200at2"/>
<accession>A0A2P8QYL8</accession>
<dbReference type="PANTHER" id="PTHR43363">
    <property type="entry name" value="HYPOXANTHINE PHOSPHORIBOSYLTRANSFERASE"/>
    <property type="match status" value="1"/>
</dbReference>
<evidence type="ECO:0000313" key="5">
    <source>
        <dbReference type="Proteomes" id="UP000240535"/>
    </source>
</evidence>
<proteinExistence type="predicted"/>
<dbReference type="Proteomes" id="UP000240535">
    <property type="component" value="Unassembled WGS sequence"/>
</dbReference>
<dbReference type="Pfam" id="PF00156">
    <property type="entry name" value="Pribosyltran"/>
    <property type="match status" value="1"/>
</dbReference>
<dbReference type="AlphaFoldDB" id="A0A2P8QYL8"/>
<name>A0A2P8QYL8_9BACT</name>
<dbReference type="PANTHER" id="PTHR43363:SF1">
    <property type="entry name" value="HYPOXANTHINE-GUANINE PHOSPHORIBOSYLTRANSFERASE"/>
    <property type="match status" value="1"/>
</dbReference>
<reference evidence="5" key="1">
    <citation type="submission" date="2017-10" db="EMBL/GenBank/DDBJ databases">
        <title>Campylobacter species from seals.</title>
        <authorList>
            <person name="Gilbert M.J."/>
            <person name="Zomer A.L."/>
            <person name="Timmerman A.J."/>
            <person name="Duim B."/>
            <person name="Wagenaar J.A."/>
        </authorList>
    </citation>
    <scope>NUCLEOTIDE SEQUENCE [LARGE SCALE GENOMIC DNA]</scope>
    <source>
        <strain evidence="5">17S00004-5</strain>
    </source>
</reference>
<protein>
    <submittedName>
        <fullName evidence="4">Nicotinate phosphoribosyltransferase</fullName>
    </submittedName>
</protein>
<keyword evidence="2 4" id="KW-0808">Transferase</keyword>
<evidence type="ECO:0000256" key="2">
    <source>
        <dbReference type="ARBA" id="ARBA00022679"/>
    </source>
</evidence>
<sequence length="146" mass="17182">MKNYSYEEFKKDIKKLGKMANDDFKPQAFLAIARGGMTMGHFLANGLKNRNLFSLNSIHYDDTKKLNTVEVFNIPNLDKFNRVLLVDDIIDSGESMVEILRILKERFPKVEFKIATLFYKDRALVTPEYFIKKADDWIVFFWDIEI</sequence>
<dbReference type="InterPro" id="IPR029057">
    <property type="entry name" value="PRTase-like"/>
</dbReference>
<gene>
    <name evidence="4" type="ORF">CQ405_08920</name>
</gene>
<feature type="domain" description="Phosphoribosyltransferase" evidence="3">
    <location>
        <begin position="8"/>
        <end position="145"/>
    </location>
</feature>
<keyword evidence="1 4" id="KW-0328">Glycosyltransferase</keyword>
<dbReference type="RefSeq" id="WP_106872830.1">
    <property type="nucleotide sequence ID" value="NZ_CP053841.1"/>
</dbReference>
<dbReference type="InterPro" id="IPR000836">
    <property type="entry name" value="PRTase_dom"/>
</dbReference>
<dbReference type="CDD" id="cd06223">
    <property type="entry name" value="PRTases_typeI"/>
    <property type="match status" value="1"/>
</dbReference>
<organism evidence="4 5">
    <name type="scientific">Campylobacter blaseri</name>
    <dbReference type="NCBI Taxonomy" id="2042961"/>
    <lineage>
        <taxon>Bacteria</taxon>
        <taxon>Pseudomonadati</taxon>
        <taxon>Campylobacterota</taxon>
        <taxon>Epsilonproteobacteria</taxon>
        <taxon>Campylobacterales</taxon>
        <taxon>Campylobacteraceae</taxon>
        <taxon>Campylobacter</taxon>
    </lineage>
</organism>
<evidence type="ECO:0000256" key="1">
    <source>
        <dbReference type="ARBA" id="ARBA00022676"/>
    </source>
</evidence>
<evidence type="ECO:0000313" key="4">
    <source>
        <dbReference type="EMBL" id="PSM51339.1"/>
    </source>
</evidence>